<evidence type="ECO:0000313" key="3">
    <source>
        <dbReference type="Proteomes" id="UP001501358"/>
    </source>
</evidence>
<dbReference type="Proteomes" id="UP001501358">
    <property type="component" value="Unassembled WGS sequence"/>
</dbReference>
<feature type="region of interest" description="Disordered" evidence="1">
    <location>
        <begin position="128"/>
        <end position="148"/>
    </location>
</feature>
<keyword evidence="3" id="KW-1185">Reference proteome</keyword>
<dbReference type="RefSeq" id="WP_344381698.1">
    <property type="nucleotide sequence ID" value="NZ_BAAATA010000003.1"/>
</dbReference>
<comment type="caution">
    <text evidence="2">The sequence shown here is derived from an EMBL/GenBank/DDBJ whole genome shotgun (WGS) entry which is preliminary data.</text>
</comment>
<gene>
    <name evidence="2" type="ORF">GCM10010406_08030</name>
</gene>
<organism evidence="2 3">
    <name type="scientific">Streptomyces thermolineatus</name>
    <dbReference type="NCBI Taxonomy" id="44033"/>
    <lineage>
        <taxon>Bacteria</taxon>
        <taxon>Bacillati</taxon>
        <taxon>Actinomycetota</taxon>
        <taxon>Actinomycetes</taxon>
        <taxon>Kitasatosporales</taxon>
        <taxon>Streptomycetaceae</taxon>
        <taxon>Streptomyces</taxon>
    </lineage>
</organism>
<evidence type="ECO:0000256" key="1">
    <source>
        <dbReference type="SAM" id="MobiDB-lite"/>
    </source>
</evidence>
<evidence type="ECO:0000313" key="2">
    <source>
        <dbReference type="EMBL" id="GAA2474406.1"/>
    </source>
</evidence>
<dbReference type="EMBL" id="BAAATA010000003">
    <property type="protein sequence ID" value="GAA2474406.1"/>
    <property type="molecule type" value="Genomic_DNA"/>
</dbReference>
<accession>A0ABN3KY88</accession>
<name>A0ABN3KY88_9ACTN</name>
<sequence length="287" mass="31494">MDPLEDWLEGMQPRLAGLVDFEWPDGSLTDCSPASLARLEAELIARAEPGADFMERVAGYLGEALLSVAGGRWSWDERRGLPVVLPDPELGLPAVCPAELVERARQQRDGDEFGRSLRELERAAAEKQAAAPGWTPVKEPTPGLDQDPTATFDSPYLDAWLAKHAAGLPAWLATYAERPGLWDFSQASLNELEAEARRRASGPDELAAHPEFADGASWYLGEVLRPAMRAQWCYHPGEPDGDNMFVGRPFLDQLIPDGTVAVPFLLIQVALADRAPGVLRRAYDRLT</sequence>
<reference evidence="2 3" key="1">
    <citation type="journal article" date="2019" name="Int. J. Syst. Evol. Microbiol.">
        <title>The Global Catalogue of Microorganisms (GCM) 10K type strain sequencing project: providing services to taxonomists for standard genome sequencing and annotation.</title>
        <authorList>
            <consortium name="The Broad Institute Genomics Platform"/>
            <consortium name="The Broad Institute Genome Sequencing Center for Infectious Disease"/>
            <person name="Wu L."/>
            <person name="Ma J."/>
        </authorList>
    </citation>
    <scope>NUCLEOTIDE SEQUENCE [LARGE SCALE GENOMIC DNA]</scope>
    <source>
        <strain evidence="2 3">JCM 6307</strain>
    </source>
</reference>
<proteinExistence type="predicted"/>
<protein>
    <submittedName>
        <fullName evidence="2">Uncharacterized protein</fullName>
    </submittedName>
</protein>